<evidence type="ECO:0000313" key="9">
    <source>
        <dbReference type="Proteomes" id="UP000198922"/>
    </source>
</evidence>
<sequence length="492" mass="52765">MAPRPDIVVIGSGMGGASLAAGLAPSGARIVILERGAPIADDAPARDPERVHGNSAFRSDETWLDGAGRRFSPGNYYNVGGNSKFYGAVLMRYRAEDFGALRHHDGVSPAWPFGYDELAPHYDRAEALYRVRGAAGEDPTEPPHAAAYPHPPVPDEPAIAAVRARLERAGARPFSLPLGVDVERWLAAGRTGWDGYPDQRCGKMDAETCGLAAALAHDNVELVTGARVTALRTGPDGRRIAEVVYEKNGEAHRLAPRMVALCAGAVQSAALMLRSEIGNDQVGRCFMNHNASALIAIDPRFCNDSTYQKTFGINDWYLSDGAGGPPLGNLQLLGRVVPEILKIQAPRLPRAAARWISGHAVDAYVISEDLPDPESRVTLSGGEIRLNWRRSNMTAHRRLVAKARETFRAAGFPLVLSRLFDGRVPSHQCGTLRIGDDPARSVADPEGRCWDHPNLFIADAGALPTSAAVNPALTVAALALRAARTIEKDLAA</sequence>
<evidence type="ECO:0000256" key="2">
    <source>
        <dbReference type="ARBA" id="ARBA00010790"/>
    </source>
</evidence>
<feature type="domain" description="FAD dependent oxidoreductase" evidence="6">
    <location>
        <begin position="6"/>
        <end position="266"/>
    </location>
</feature>
<dbReference type="OrthoDB" id="9798604at2"/>
<keyword evidence="9" id="KW-1185">Reference proteome</keyword>
<dbReference type="InterPro" id="IPR051473">
    <property type="entry name" value="P2Ox-like"/>
</dbReference>
<dbReference type="PANTHER" id="PTHR42784:SF1">
    <property type="entry name" value="PYRANOSE 2-OXIDASE"/>
    <property type="match status" value="1"/>
</dbReference>
<dbReference type="STRING" id="521013.SAMN04488567_3226"/>
<evidence type="ECO:0000256" key="1">
    <source>
        <dbReference type="ARBA" id="ARBA00001974"/>
    </source>
</evidence>
<evidence type="ECO:0000259" key="7">
    <source>
        <dbReference type="Pfam" id="PF05199"/>
    </source>
</evidence>
<dbReference type="RefSeq" id="WP_090113670.1">
    <property type="nucleotide sequence ID" value="NZ_FNAT01000006.1"/>
</dbReference>
<dbReference type="Pfam" id="PF01266">
    <property type="entry name" value="DAO"/>
    <property type="match status" value="1"/>
</dbReference>
<name>A0A1G7HN81_9RHOB</name>
<comment type="similarity">
    <text evidence="2">Belongs to the GMC oxidoreductase family.</text>
</comment>
<accession>A0A1G7HN81</accession>
<dbReference type="EMBL" id="FNAT01000006">
    <property type="protein sequence ID" value="SDF01796.1"/>
    <property type="molecule type" value="Genomic_DNA"/>
</dbReference>
<evidence type="ECO:0000259" key="6">
    <source>
        <dbReference type="Pfam" id="PF01266"/>
    </source>
</evidence>
<dbReference type="InterPro" id="IPR036188">
    <property type="entry name" value="FAD/NAD-bd_sf"/>
</dbReference>
<keyword evidence="3" id="KW-0285">Flavoprotein</keyword>
<comment type="cofactor">
    <cofactor evidence="1">
        <name>FAD</name>
        <dbReference type="ChEBI" id="CHEBI:57692"/>
    </cofactor>
</comment>
<evidence type="ECO:0000256" key="3">
    <source>
        <dbReference type="ARBA" id="ARBA00022630"/>
    </source>
</evidence>
<gene>
    <name evidence="8" type="ORF">SAMN04488567_3226</name>
</gene>
<evidence type="ECO:0000256" key="5">
    <source>
        <dbReference type="ARBA" id="ARBA00023002"/>
    </source>
</evidence>
<protein>
    <submittedName>
        <fullName evidence="8">Choline dehydrogenase</fullName>
    </submittedName>
</protein>
<dbReference type="SUPFAM" id="SSF51905">
    <property type="entry name" value="FAD/NAD(P)-binding domain"/>
    <property type="match status" value="1"/>
</dbReference>
<dbReference type="InterPro" id="IPR006076">
    <property type="entry name" value="FAD-dep_OxRdtase"/>
</dbReference>
<dbReference type="Proteomes" id="UP000198922">
    <property type="component" value="Unassembled WGS sequence"/>
</dbReference>
<feature type="domain" description="Glucose-methanol-choline oxidoreductase C-terminal" evidence="7">
    <location>
        <begin position="385"/>
        <end position="479"/>
    </location>
</feature>
<evidence type="ECO:0000313" key="8">
    <source>
        <dbReference type="EMBL" id="SDF01796.1"/>
    </source>
</evidence>
<dbReference type="InterPro" id="IPR007867">
    <property type="entry name" value="GMC_OxRtase_C"/>
</dbReference>
<evidence type="ECO:0000256" key="4">
    <source>
        <dbReference type="ARBA" id="ARBA00022827"/>
    </source>
</evidence>
<dbReference type="PANTHER" id="PTHR42784">
    <property type="entry name" value="PYRANOSE 2-OXIDASE"/>
    <property type="match status" value="1"/>
</dbReference>
<keyword evidence="4" id="KW-0274">FAD</keyword>
<dbReference type="Gene3D" id="3.50.50.60">
    <property type="entry name" value="FAD/NAD(P)-binding domain"/>
    <property type="match status" value="2"/>
</dbReference>
<proteinExistence type="inferred from homology"/>
<organism evidence="8 9">
    <name type="scientific">Limimaricola pyoseonensis</name>
    <dbReference type="NCBI Taxonomy" id="521013"/>
    <lineage>
        <taxon>Bacteria</taxon>
        <taxon>Pseudomonadati</taxon>
        <taxon>Pseudomonadota</taxon>
        <taxon>Alphaproteobacteria</taxon>
        <taxon>Rhodobacterales</taxon>
        <taxon>Paracoccaceae</taxon>
        <taxon>Limimaricola</taxon>
    </lineage>
</organism>
<dbReference type="Pfam" id="PF05199">
    <property type="entry name" value="GMC_oxred_C"/>
    <property type="match status" value="1"/>
</dbReference>
<dbReference type="GO" id="GO:0016614">
    <property type="term" value="F:oxidoreductase activity, acting on CH-OH group of donors"/>
    <property type="evidence" value="ECO:0007669"/>
    <property type="project" value="InterPro"/>
</dbReference>
<reference evidence="9" key="1">
    <citation type="submission" date="2016-10" db="EMBL/GenBank/DDBJ databases">
        <authorList>
            <person name="Varghese N."/>
            <person name="Submissions S."/>
        </authorList>
    </citation>
    <scope>NUCLEOTIDE SEQUENCE [LARGE SCALE GENOMIC DNA]</scope>
    <source>
        <strain evidence="9">DSM 21424</strain>
    </source>
</reference>
<dbReference type="AlphaFoldDB" id="A0A1G7HN81"/>
<keyword evidence="5" id="KW-0560">Oxidoreductase</keyword>